<dbReference type="GeneID" id="20650828"/>
<dbReference type="EMBL" id="JH159156">
    <property type="protein sequence ID" value="EGZ13050.1"/>
    <property type="molecule type" value="Genomic_DNA"/>
</dbReference>
<accession>G4ZSW5</accession>
<gene>
    <name evidence="1" type="ORF">PHYSODRAFT_383455</name>
</gene>
<evidence type="ECO:0000313" key="1">
    <source>
        <dbReference type="EMBL" id="EGZ13050.1"/>
    </source>
</evidence>
<feature type="non-terminal residue" evidence="1">
    <location>
        <position position="60"/>
    </location>
</feature>
<evidence type="ECO:0000313" key="2">
    <source>
        <dbReference type="Proteomes" id="UP000002640"/>
    </source>
</evidence>
<proteinExistence type="predicted"/>
<reference evidence="1 2" key="1">
    <citation type="journal article" date="2006" name="Science">
        <title>Phytophthora genome sequences uncover evolutionary origins and mechanisms of pathogenesis.</title>
        <authorList>
            <person name="Tyler B.M."/>
            <person name="Tripathy S."/>
            <person name="Zhang X."/>
            <person name="Dehal P."/>
            <person name="Jiang R.H."/>
            <person name="Aerts A."/>
            <person name="Arredondo F.D."/>
            <person name="Baxter L."/>
            <person name="Bensasson D."/>
            <person name="Beynon J.L."/>
            <person name="Chapman J."/>
            <person name="Damasceno C.M."/>
            <person name="Dorrance A.E."/>
            <person name="Dou D."/>
            <person name="Dickerman A.W."/>
            <person name="Dubchak I.L."/>
            <person name="Garbelotto M."/>
            <person name="Gijzen M."/>
            <person name="Gordon S.G."/>
            <person name="Govers F."/>
            <person name="Grunwald N.J."/>
            <person name="Huang W."/>
            <person name="Ivors K.L."/>
            <person name="Jones R.W."/>
            <person name="Kamoun S."/>
            <person name="Krampis K."/>
            <person name="Lamour K.H."/>
            <person name="Lee M.K."/>
            <person name="McDonald W.H."/>
            <person name="Medina M."/>
            <person name="Meijer H.J."/>
            <person name="Nordberg E.K."/>
            <person name="Maclean D.J."/>
            <person name="Ospina-Giraldo M.D."/>
            <person name="Morris P.F."/>
            <person name="Phuntumart V."/>
            <person name="Putnam N.H."/>
            <person name="Rash S."/>
            <person name="Rose J.K."/>
            <person name="Sakihama Y."/>
            <person name="Salamov A.A."/>
            <person name="Savidor A."/>
            <person name="Scheuring C.F."/>
            <person name="Smith B.M."/>
            <person name="Sobral B.W."/>
            <person name="Terry A."/>
            <person name="Torto-Alalibo T.A."/>
            <person name="Win J."/>
            <person name="Xu Z."/>
            <person name="Zhang H."/>
            <person name="Grigoriev I.V."/>
            <person name="Rokhsar D.S."/>
            <person name="Boore J.L."/>
        </authorList>
    </citation>
    <scope>NUCLEOTIDE SEQUENCE [LARGE SCALE GENOMIC DNA]</scope>
    <source>
        <strain evidence="1 2">P6497</strain>
    </source>
</reference>
<sequence>LSTQMKEELETMDFVGNPSQYKWDHLVLPALQRFHEVHKHADVPREFVVPTDDETWPRIA</sequence>
<name>G4ZSW5_PHYSP</name>
<keyword evidence="2" id="KW-1185">Reference proteome</keyword>
<dbReference type="Proteomes" id="UP000002640">
    <property type="component" value="Unassembled WGS sequence"/>
</dbReference>
<dbReference type="AlphaFoldDB" id="G4ZSW5"/>
<feature type="non-terminal residue" evidence="1">
    <location>
        <position position="1"/>
    </location>
</feature>
<organism evidence="1 2">
    <name type="scientific">Phytophthora sojae (strain P6497)</name>
    <name type="common">Soybean stem and root rot agent</name>
    <name type="synonym">Phytophthora megasperma f. sp. glycines</name>
    <dbReference type="NCBI Taxonomy" id="1094619"/>
    <lineage>
        <taxon>Eukaryota</taxon>
        <taxon>Sar</taxon>
        <taxon>Stramenopiles</taxon>
        <taxon>Oomycota</taxon>
        <taxon>Peronosporomycetes</taxon>
        <taxon>Peronosporales</taxon>
        <taxon>Peronosporaceae</taxon>
        <taxon>Phytophthora</taxon>
    </lineage>
</organism>
<dbReference type="InParanoid" id="G4ZSW5"/>
<dbReference type="PANTHER" id="PTHR37066:SF1">
    <property type="entry name" value="LNS2_PITP DOMAIN-CONTAINING PROTEIN"/>
    <property type="match status" value="1"/>
</dbReference>
<protein>
    <submittedName>
        <fullName evidence="1">Uncharacterized protein</fullName>
    </submittedName>
</protein>
<dbReference type="PANTHER" id="PTHR37066">
    <property type="entry name" value="HELICASE-ASSOCIATED"/>
    <property type="match status" value="1"/>
</dbReference>
<dbReference type="RefSeq" id="XP_009530479.1">
    <property type="nucleotide sequence ID" value="XM_009532184.1"/>
</dbReference>
<dbReference type="KEGG" id="psoj:PHYSODRAFT_383455"/>